<keyword evidence="3" id="KW-1185">Reference proteome</keyword>
<feature type="chain" id="PRO_5040877217" evidence="1">
    <location>
        <begin position="27"/>
        <end position="77"/>
    </location>
</feature>
<evidence type="ECO:0000313" key="3">
    <source>
        <dbReference type="Proteomes" id="UP001144323"/>
    </source>
</evidence>
<dbReference type="EMBL" id="BSEC01000001">
    <property type="protein sequence ID" value="GLI93565.1"/>
    <property type="molecule type" value="Genomic_DNA"/>
</dbReference>
<proteinExistence type="predicted"/>
<gene>
    <name evidence="2" type="ORF">LMG27198_25570</name>
</gene>
<comment type="caution">
    <text evidence="2">The sequence shown here is derived from an EMBL/GenBank/DDBJ whole genome shotgun (WGS) entry which is preliminary data.</text>
</comment>
<dbReference type="AlphaFoldDB" id="A0A9W6GVC2"/>
<evidence type="ECO:0000313" key="2">
    <source>
        <dbReference type="EMBL" id="GLI93565.1"/>
    </source>
</evidence>
<sequence length="77" mass="8473">MRHNIKISLFGAVCGAFLLASAASHATVISGLGAPGASALPLTDQVAFNPATDRCLKWTRRWNTRHGFARRRCVHWR</sequence>
<accession>A0A9W6GVC2</accession>
<organism evidence="2 3">
    <name type="scientific">Methylocystis echinoides</name>
    <dbReference type="NCBI Taxonomy" id="29468"/>
    <lineage>
        <taxon>Bacteria</taxon>
        <taxon>Pseudomonadati</taxon>
        <taxon>Pseudomonadota</taxon>
        <taxon>Alphaproteobacteria</taxon>
        <taxon>Hyphomicrobiales</taxon>
        <taxon>Methylocystaceae</taxon>
        <taxon>Methylocystis</taxon>
    </lineage>
</organism>
<name>A0A9W6GVC2_9HYPH</name>
<keyword evidence="1" id="KW-0732">Signal</keyword>
<dbReference type="Proteomes" id="UP001144323">
    <property type="component" value="Unassembled WGS sequence"/>
</dbReference>
<evidence type="ECO:0000256" key="1">
    <source>
        <dbReference type="SAM" id="SignalP"/>
    </source>
</evidence>
<protein>
    <submittedName>
        <fullName evidence="2">Uncharacterized protein</fullName>
    </submittedName>
</protein>
<feature type="signal peptide" evidence="1">
    <location>
        <begin position="1"/>
        <end position="26"/>
    </location>
</feature>
<dbReference type="RefSeq" id="WP_281803450.1">
    <property type="nucleotide sequence ID" value="NZ_BSEC01000001.1"/>
</dbReference>
<reference evidence="2" key="1">
    <citation type="journal article" date="2023" name="Int. J. Syst. Evol. Microbiol.">
        <title>Methylocystis iwaonis sp. nov., a type II methane-oxidizing bacterium from surface soil of a rice paddy field in Japan, and emended description of the genus Methylocystis (ex Whittenbury et al. 1970) Bowman et al. 1993.</title>
        <authorList>
            <person name="Kaise H."/>
            <person name="Sawadogo J.B."/>
            <person name="Alam M.S."/>
            <person name="Ueno C."/>
            <person name="Dianou D."/>
            <person name="Shinjo R."/>
            <person name="Asakawa S."/>
        </authorList>
    </citation>
    <scope>NUCLEOTIDE SEQUENCE</scope>
    <source>
        <strain evidence="2">LMG27198</strain>
    </source>
</reference>